<evidence type="ECO:0000313" key="3">
    <source>
        <dbReference type="Proteomes" id="UP001151699"/>
    </source>
</evidence>
<dbReference type="Proteomes" id="UP001151699">
    <property type="component" value="Chromosome A"/>
</dbReference>
<organism evidence="2 3">
    <name type="scientific">Pseudolycoriella hygida</name>
    <dbReference type="NCBI Taxonomy" id="35572"/>
    <lineage>
        <taxon>Eukaryota</taxon>
        <taxon>Metazoa</taxon>
        <taxon>Ecdysozoa</taxon>
        <taxon>Arthropoda</taxon>
        <taxon>Hexapoda</taxon>
        <taxon>Insecta</taxon>
        <taxon>Pterygota</taxon>
        <taxon>Neoptera</taxon>
        <taxon>Endopterygota</taxon>
        <taxon>Diptera</taxon>
        <taxon>Nematocera</taxon>
        <taxon>Sciaroidea</taxon>
        <taxon>Sciaridae</taxon>
        <taxon>Pseudolycoriella</taxon>
    </lineage>
</organism>
<gene>
    <name evidence="2" type="ORF">Bhyg_04330</name>
</gene>
<keyword evidence="3" id="KW-1185">Reference proteome</keyword>
<keyword evidence="1" id="KW-1133">Transmembrane helix</keyword>
<feature type="transmembrane region" description="Helical" evidence="1">
    <location>
        <begin position="49"/>
        <end position="69"/>
    </location>
</feature>
<accession>A0A9Q0NF28</accession>
<sequence>MIKLMKVKRKIVCSRAFIHWIGYFKGMFYRQQYITEQVNNLGSKKSLSVFAISINNLLTFIVLGTSLHLSENKVLLAHEIPSLLVLISQFKKQSDSSLSAFSNKYVLRFNSIYFELHCVVLSFDKKCIYIKLVSFTKFLFRHNVYTMCTDACQLDIREPSLSRRVIDMVLSTNMQCQLIFVTVFSPQHRHFVLCEKSFKFSDLIIADCVKSSVIYKPSH</sequence>
<dbReference type="AlphaFoldDB" id="A0A9Q0NF28"/>
<evidence type="ECO:0000313" key="2">
    <source>
        <dbReference type="EMBL" id="KAJ6649097.1"/>
    </source>
</evidence>
<proteinExistence type="predicted"/>
<keyword evidence="1" id="KW-0812">Transmembrane</keyword>
<evidence type="ECO:0000256" key="1">
    <source>
        <dbReference type="SAM" id="Phobius"/>
    </source>
</evidence>
<keyword evidence="1" id="KW-0472">Membrane</keyword>
<protein>
    <submittedName>
        <fullName evidence="2">Uncharacterized protein</fullName>
    </submittedName>
</protein>
<reference evidence="2" key="1">
    <citation type="submission" date="2022-07" db="EMBL/GenBank/DDBJ databases">
        <authorList>
            <person name="Trinca V."/>
            <person name="Uliana J.V.C."/>
            <person name="Torres T.T."/>
            <person name="Ward R.J."/>
            <person name="Monesi N."/>
        </authorList>
    </citation>
    <scope>NUCLEOTIDE SEQUENCE</scope>
    <source>
        <strain evidence="2">HSMRA1968</strain>
        <tissue evidence="2">Whole embryos</tissue>
    </source>
</reference>
<name>A0A9Q0NF28_9DIPT</name>
<dbReference type="EMBL" id="WJQU01000001">
    <property type="protein sequence ID" value="KAJ6649097.1"/>
    <property type="molecule type" value="Genomic_DNA"/>
</dbReference>
<comment type="caution">
    <text evidence="2">The sequence shown here is derived from an EMBL/GenBank/DDBJ whole genome shotgun (WGS) entry which is preliminary data.</text>
</comment>